<dbReference type="Proteomes" id="UP000030786">
    <property type="component" value="Chromosome"/>
</dbReference>
<dbReference type="KEGG" id="cbat:M666_08720"/>
<evidence type="ECO:0000313" key="2">
    <source>
        <dbReference type="EMBL" id="AIZ41652.1"/>
    </source>
</evidence>
<accession>A0AAU8RD65</accession>
<organism evidence="2 3">
    <name type="scientific">Cellulophaga baltica 18</name>
    <dbReference type="NCBI Taxonomy" id="1348584"/>
    <lineage>
        <taxon>Bacteria</taxon>
        <taxon>Pseudomonadati</taxon>
        <taxon>Bacteroidota</taxon>
        <taxon>Flavobacteriia</taxon>
        <taxon>Flavobacteriales</taxon>
        <taxon>Flavobacteriaceae</taxon>
        <taxon>Cellulophaga</taxon>
    </lineage>
</organism>
<dbReference type="EMBL" id="CP009976">
    <property type="protein sequence ID" value="AIZ41652.1"/>
    <property type="molecule type" value="Genomic_DNA"/>
</dbReference>
<keyword evidence="1" id="KW-0732">Signal</keyword>
<feature type="chain" id="PRO_5043347353" evidence="1">
    <location>
        <begin position="22"/>
        <end position="1894"/>
    </location>
</feature>
<evidence type="ECO:0000256" key="1">
    <source>
        <dbReference type="SAM" id="SignalP"/>
    </source>
</evidence>
<name>A0AAU8RD65_9FLAO</name>
<dbReference type="GeneID" id="78060819"/>
<feature type="signal peptide" evidence="1">
    <location>
        <begin position="1"/>
        <end position="21"/>
    </location>
</feature>
<sequence>MKVLSPLVLFLSLVLSSYGQVKIGDHINNIDSNSILELESNSKVLVVTRITNAEMNAITPINGALAYNTDEDCLYQYRNNIWTSLCIDITGGQTITSLTDNNDGSFTYSDENGIDARIEKANLIDNSDGTYTFSNSTTTLLINTAANSNSYNNNISGITASNVQEAIDFIKKETDSAIVALQNDINTNTTNFTTLLDGKENTANKSTDGTLADNSDVDFPTEQAVKTYVDAQVGAVSQDDDITDATLNASSVLAIKEGTTEVTVNLSALEESDDITANTTAIANEVTRATAAETANATAISNEVTRATNAETANANNISSNDTEIAANTTAIASLGTDKENTANKSTDGTLADNSDVDFPTEQAVKTYVDAQVGAVSQDDDITDATLNASSILAIQEGTTEVTVDLSALEESDDITANTTAIANEVTRATAAETANATAISNEVTRATNAETANANNISSNDTEIAANTTAIASLGTDKENTANKSTDGTLADNSDVDFPTEQAVKTYVDAQVGAVSQDDDITDATLNASSVLAIKEGSTEVTVDLSALEESDDITANTTAIANEVTRATDAETANANNISSNDTEIATNTTAIASLGTDKENTANKSTDGTLADNSDVDFPTEQAVKTYVDAQVGAVSQDDDITDATLNASSILAIQEGTTEVTVDLSALEESDDITANTTAIANEVTRATDAETANTNNISSNDTEIAANITAIAALGTDKENTANKSTDGTLVDNSDVDFPTEQAVKTYVDAQVGAVSQDDDITDATLNASSVLAIKEGTTEVTVDLSALEESDDITANTTAIANEVTRATTAETANATAISNEVTRATNAETANTTAIANEVTRATNAETANANNISSNDTEIAANITAIASLGTDKENTANKSTDGTLVDNSDVDFPTEQAVKTYVDAQVGAVSQDDDITDATLNASSVLAIKEGTTEVTVDLSALEESDDITANTTAIANEVTRATNAETANTNNISNEVIRATDAETTNATAIASLGTDKENTANKSTDGTLADNSDVDFPTEQAVKTYVDAQVGAVSQDDDITDATLNASSVLAIKEGTTEVTVDLSALEESDDITANTTAISNEVTRATDAETANANNISSNDTEIAANITAITALGTDKENTANKSTDGTLADNSDVDFPTEQAVKTYVDAQVGAVSQDDDITDATLNASSILAIQEGTTEVTVDLSALEESNDITANTTAIANEVTRATAAETANTTAISNEVTRATNAETANTNNISSNDTEIAANITAIASLGTDKENTANKSTDGTLVDNSDVDFPTEQAVKTYVDAQVGAVSQDDDITDATLNASSVLAIKEGTTEVTVDLSALEESNDITANTTAIANEVTRATAAETANATAISNEVTRATTAETVNATAITALGTDKENTANKSTDGTLADNSDVDFPTEQAVKTYVDAQVGAVSQDDDITDATLNASSVLAIKEGTTEVTVDLSALEESDDITENTTAIANEVTRATAAETTNANNISSNDTEIAANITAIANEVTRATNAETTNATAITALGTDKENTANKSTDGTLADNSDVDFPTEQAVKTYVDAQVGGISGNGDISSTDLVVGGDTNALLGDVTLEIKANAVTTAKINPGSNNQTLITNGTGAVVWVDSSTLQHTGTEGSLFFAGSDGSPTENNGQVFFDASNNRFGIGTNTPDNKLQVTGAIRSQGFLNSDGNANEPAFRFSGDTNTGMYRRAADEIGFSVGGNDAIIIDEPSTGNTHVIITQSLELEGTLTDTSNSAGTAGQVLTSTATGTAWIDPALVNAGANSSPIKAIGKIAADGSILKATTGVIITKNLNTGHYTVTLPVGATTDANYIIQLSQPGRAGEGNDDPGISYSNQTTTSFDVIIGDNDNGGGERIRFDSEFMFTILDF</sequence>
<protein>
    <submittedName>
        <fullName evidence="2">Uncharacterized protein</fullName>
    </submittedName>
</protein>
<dbReference type="RefSeq" id="WP_039325494.1">
    <property type="nucleotide sequence ID" value="NZ_CP009976.1"/>
</dbReference>
<gene>
    <name evidence="2" type="ORF">M666_08720</name>
</gene>
<evidence type="ECO:0000313" key="3">
    <source>
        <dbReference type="Proteomes" id="UP000030786"/>
    </source>
</evidence>
<proteinExistence type="predicted"/>
<reference evidence="2 3" key="1">
    <citation type="journal article" date="2014" name="Environ. Microbiol.">
        <title>Contrasting genomic patterns and infection strategies of two co-existing Bacteroidetes podovirus genera.</title>
        <authorList>
            <person name="Holmfeldt K."/>
            <person name="Howard-Varona C."/>
            <person name="Solonenko N."/>
            <person name="Sullivan M.B."/>
        </authorList>
    </citation>
    <scope>NUCLEOTIDE SEQUENCE [LARGE SCALE GENOMIC DNA]</scope>
    <source>
        <strain evidence="2 3">18</strain>
    </source>
</reference>